<feature type="compositionally biased region" description="Basic residues" evidence="1">
    <location>
        <begin position="234"/>
        <end position="243"/>
    </location>
</feature>
<dbReference type="InterPro" id="IPR046497">
    <property type="entry name" value="DUF6590"/>
</dbReference>
<dbReference type="Proteomes" id="UP000235672">
    <property type="component" value="Unassembled WGS sequence"/>
</dbReference>
<evidence type="ECO:0000313" key="4">
    <source>
        <dbReference type="Proteomes" id="UP000235672"/>
    </source>
</evidence>
<dbReference type="Pfam" id="PF20233">
    <property type="entry name" value="DUF6590"/>
    <property type="match status" value="1"/>
</dbReference>
<feature type="domain" description="DUF6590" evidence="2">
    <location>
        <begin position="61"/>
        <end position="146"/>
    </location>
</feature>
<proteinExistence type="predicted"/>
<feature type="region of interest" description="Disordered" evidence="1">
    <location>
        <begin position="219"/>
        <end position="243"/>
    </location>
</feature>
<sequence>MDSENWRIREEIPVNWRGDRDRRRVSSAPIQWPPNARAPRAVAEPAAQRVITWGEKHDKKSLQPGVIISFPHHVHDYLGAPDSSGRSITKPGFYCFTKLRKFVIVKCYERYCITIPIYTHSGYGLTHQTNPNEYVGVRDASIPNPPPSNSIHANFLVQKTTQWRNDTSNLFHDIDPKSHAQWTRPVCFNYDSTCEIEGYLQNEADIARLVALYYSDSPEKRTADEQVDNEGFRVVRRGGGRSG</sequence>
<evidence type="ECO:0000313" key="3">
    <source>
        <dbReference type="EMBL" id="PMD22975.1"/>
    </source>
</evidence>
<organism evidence="3 4">
    <name type="scientific">Hyaloscypha hepaticicola</name>
    <dbReference type="NCBI Taxonomy" id="2082293"/>
    <lineage>
        <taxon>Eukaryota</taxon>
        <taxon>Fungi</taxon>
        <taxon>Dikarya</taxon>
        <taxon>Ascomycota</taxon>
        <taxon>Pezizomycotina</taxon>
        <taxon>Leotiomycetes</taxon>
        <taxon>Helotiales</taxon>
        <taxon>Hyaloscyphaceae</taxon>
        <taxon>Hyaloscypha</taxon>
    </lineage>
</organism>
<keyword evidence="4" id="KW-1185">Reference proteome</keyword>
<gene>
    <name evidence="3" type="ORF">NA56DRAFT_657741</name>
</gene>
<dbReference type="EMBL" id="KZ613476">
    <property type="protein sequence ID" value="PMD22975.1"/>
    <property type="molecule type" value="Genomic_DNA"/>
</dbReference>
<accession>A0A2J6Q9P7</accession>
<protein>
    <recommendedName>
        <fullName evidence="2">DUF6590 domain-containing protein</fullName>
    </recommendedName>
</protein>
<dbReference type="AlphaFoldDB" id="A0A2J6Q9P7"/>
<reference evidence="3 4" key="1">
    <citation type="submission" date="2016-05" db="EMBL/GenBank/DDBJ databases">
        <title>A degradative enzymes factory behind the ericoid mycorrhizal symbiosis.</title>
        <authorList>
            <consortium name="DOE Joint Genome Institute"/>
            <person name="Martino E."/>
            <person name="Morin E."/>
            <person name="Grelet G."/>
            <person name="Kuo A."/>
            <person name="Kohler A."/>
            <person name="Daghino S."/>
            <person name="Barry K."/>
            <person name="Choi C."/>
            <person name="Cichocki N."/>
            <person name="Clum A."/>
            <person name="Copeland A."/>
            <person name="Hainaut M."/>
            <person name="Haridas S."/>
            <person name="Labutti K."/>
            <person name="Lindquist E."/>
            <person name="Lipzen A."/>
            <person name="Khouja H.-R."/>
            <person name="Murat C."/>
            <person name="Ohm R."/>
            <person name="Olson A."/>
            <person name="Spatafora J."/>
            <person name="Veneault-Fourrey C."/>
            <person name="Henrissat B."/>
            <person name="Grigoriev I."/>
            <person name="Martin F."/>
            <person name="Perotto S."/>
        </authorList>
    </citation>
    <scope>NUCLEOTIDE SEQUENCE [LARGE SCALE GENOMIC DNA]</scope>
    <source>
        <strain evidence="3 4">UAMH 7357</strain>
    </source>
</reference>
<evidence type="ECO:0000259" key="2">
    <source>
        <dbReference type="Pfam" id="PF20233"/>
    </source>
</evidence>
<name>A0A2J6Q9P7_9HELO</name>
<dbReference type="OrthoDB" id="3438983at2759"/>
<evidence type="ECO:0000256" key="1">
    <source>
        <dbReference type="SAM" id="MobiDB-lite"/>
    </source>
</evidence>